<feature type="domain" description="Glutamate synthase alpha subunit C-terminal" evidence="1">
    <location>
        <begin position="84"/>
        <end position="205"/>
    </location>
</feature>
<evidence type="ECO:0000313" key="2">
    <source>
        <dbReference type="EMBL" id="QVL31296.1"/>
    </source>
</evidence>
<dbReference type="GO" id="GO:0018493">
    <property type="term" value="F:formylmethanofuran dehydrogenase activity"/>
    <property type="evidence" value="ECO:0007669"/>
    <property type="project" value="InterPro"/>
</dbReference>
<dbReference type="GO" id="GO:0015948">
    <property type="term" value="P:methanogenesis"/>
    <property type="evidence" value="ECO:0007669"/>
    <property type="project" value="InterPro"/>
</dbReference>
<dbReference type="SUPFAM" id="SSF69336">
    <property type="entry name" value="Alpha subunit of glutamate synthase, C-terminal domain"/>
    <property type="match status" value="1"/>
</dbReference>
<dbReference type="GO" id="GO:0046914">
    <property type="term" value="F:transition metal ion binding"/>
    <property type="evidence" value="ECO:0007669"/>
    <property type="project" value="InterPro"/>
</dbReference>
<accession>A0A8E6B553</accession>
<dbReference type="Gene3D" id="2.160.20.60">
    <property type="entry name" value="Glutamate synthase, alpha subunit, C-terminal domain"/>
    <property type="match status" value="1"/>
</dbReference>
<keyword evidence="3" id="KW-1185">Reference proteome</keyword>
<sequence length="269" mass="28293">MLRLILKSNGPIPLEADSIRPNVLQTLSLMDIRKLPIWQGRNCGLIEDFFDLDGDPTDGTIELLGDCSNIKRLGERMSTGTLIIRGSAGMHLGAGMQGGLIDVYGGAEDWLGAGMQGGTIRVRSHAGDLVGAAYRGESRGMAGGTILIDGHAGDEVGAHMRRGTIAVAGNCGDFVGISMIAGTILVGGDLGKSPGAGMKRGSLIALGKMSNVSPGFTASGEYQPNFLGIYTKFLKSKDFPLPKLTPESRYIRYVGDRVSAGKGEILVRI</sequence>
<proteinExistence type="predicted"/>
<name>A0A8E6B553_9BACT</name>
<dbReference type="Pfam" id="PF01493">
    <property type="entry name" value="GXGXG"/>
    <property type="match status" value="1"/>
</dbReference>
<dbReference type="RefSeq" id="WP_213495177.1">
    <property type="nucleotide sequence ID" value="NZ_CP074694.1"/>
</dbReference>
<dbReference type="NCBIfam" id="TIGR03122">
    <property type="entry name" value="one_C_dehyd_C"/>
    <property type="match status" value="1"/>
</dbReference>
<protein>
    <submittedName>
        <fullName evidence="2">Formylmethanofuran dehydrogenase subunit C</fullName>
    </submittedName>
</protein>
<dbReference type="Proteomes" id="UP000676194">
    <property type="component" value="Chromosome"/>
</dbReference>
<dbReference type="KEGG" id="tsph:KIH39_20975"/>
<evidence type="ECO:0000259" key="1">
    <source>
        <dbReference type="Pfam" id="PF01493"/>
    </source>
</evidence>
<dbReference type="InterPro" id="IPR017550">
    <property type="entry name" value="Formylmethanofuran_DH_suC"/>
</dbReference>
<dbReference type="AlphaFoldDB" id="A0A8E6B553"/>
<organism evidence="2 3">
    <name type="scientific">Telmatocola sphagniphila</name>
    <dbReference type="NCBI Taxonomy" id="1123043"/>
    <lineage>
        <taxon>Bacteria</taxon>
        <taxon>Pseudomonadati</taxon>
        <taxon>Planctomycetota</taxon>
        <taxon>Planctomycetia</taxon>
        <taxon>Gemmatales</taxon>
        <taxon>Gemmataceae</taxon>
    </lineage>
</organism>
<dbReference type="InterPro" id="IPR036485">
    <property type="entry name" value="Glu_synth_asu_C_sf"/>
</dbReference>
<reference evidence="2" key="1">
    <citation type="submission" date="2021-05" db="EMBL/GenBank/DDBJ databases">
        <title>Complete genome sequence of the cellulolytic planctomycete Telmatocola sphagniphila SP2T and characterization of the first cellulase from planctomycetes.</title>
        <authorList>
            <person name="Rakitin A.L."/>
            <person name="Beletsky A.V."/>
            <person name="Naumoff D.G."/>
            <person name="Kulichevskaya I.S."/>
            <person name="Mardanov A.V."/>
            <person name="Ravin N.V."/>
            <person name="Dedysh S.N."/>
        </authorList>
    </citation>
    <scope>NUCLEOTIDE SEQUENCE</scope>
    <source>
        <strain evidence="2">SP2T</strain>
    </source>
</reference>
<dbReference type="EMBL" id="CP074694">
    <property type="protein sequence ID" value="QVL31296.1"/>
    <property type="molecule type" value="Genomic_DNA"/>
</dbReference>
<dbReference type="InterPro" id="IPR002489">
    <property type="entry name" value="Glu_synth_asu_C"/>
</dbReference>
<gene>
    <name evidence="2" type="ORF">KIH39_20975</name>
</gene>
<evidence type="ECO:0000313" key="3">
    <source>
        <dbReference type="Proteomes" id="UP000676194"/>
    </source>
</evidence>
<dbReference type="PANTHER" id="PTHR39673">
    <property type="entry name" value="TUNGSTEN FORMYLMETHANOFURAN DEHYDROGENASE, SUBUNIT C (FWDC)"/>
    <property type="match status" value="1"/>
</dbReference>
<dbReference type="PANTHER" id="PTHR39673:SF5">
    <property type="entry name" value="TUNGSTEN-CONTAINING FORMYLMETHANOFURAN DEHYDROGENASE 2 SUBUNIT C"/>
    <property type="match status" value="1"/>
</dbReference>